<reference evidence="1" key="1">
    <citation type="submission" date="2014-11" db="EMBL/GenBank/DDBJ databases">
        <authorList>
            <person name="Amaro Gonzalez C."/>
        </authorList>
    </citation>
    <scope>NUCLEOTIDE SEQUENCE</scope>
</reference>
<protein>
    <submittedName>
        <fullName evidence="1">Uncharacterized protein</fullName>
    </submittedName>
</protein>
<accession>A0A0E9TIC7</accession>
<name>A0A0E9TIC7_ANGAN</name>
<evidence type="ECO:0000313" key="1">
    <source>
        <dbReference type="EMBL" id="JAH52670.1"/>
    </source>
</evidence>
<dbReference type="EMBL" id="GBXM01055907">
    <property type="protein sequence ID" value="JAH52670.1"/>
    <property type="molecule type" value="Transcribed_RNA"/>
</dbReference>
<sequence>MRQGKSYKMNPFLTGECCEQLCTPCMVADHSWHVQDFRIL</sequence>
<dbReference type="AlphaFoldDB" id="A0A0E9TIC7"/>
<organism evidence="1">
    <name type="scientific">Anguilla anguilla</name>
    <name type="common">European freshwater eel</name>
    <name type="synonym">Muraena anguilla</name>
    <dbReference type="NCBI Taxonomy" id="7936"/>
    <lineage>
        <taxon>Eukaryota</taxon>
        <taxon>Metazoa</taxon>
        <taxon>Chordata</taxon>
        <taxon>Craniata</taxon>
        <taxon>Vertebrata</taxon>
        <taxon>Euteleostomi</taxon>
        <taxon>Actinopterygii</taxon>
        <taxon>Neopterygii</taxon>
        <taxon>Teleostei</taxon>
        <taxon>Anguilliformes</taxon>
        <taxon>Anguillidae</taxon>
        <taxon>Anguilla</taxon>
    </lineage>
</organism>
<proteinExistence type="predicted"/>
<reference evidence="1" key="2">
    <citation type="journal article" date="2015" name="Fish Shellfish Immunol.">
        <title>Early steps in the European eel (Anguilla anguilla)-Vibrio vulnificus interaction in the gills: Role of the RtxA13 toxin.</title>
        <authorList>
            <person name="Callol A."/>
            <person name="Pajuelo D."/>
            <person name="Ebbesson L."/>
            <person name="Teles M."/>
            <person name="MacKenzie S."/>
            <person name="Amaro C."/>
        </authorList>
    </citation>
    <scope>NUCLEOTIDE SEQUENCE</scope>
</reference>